<reference evidence="4 5" key="1">
    <citation type="submission" date="2022-01" db="EMBL/GenBank/DDBJ databases">
        <title>Labilibaculum sp. nov, a marine bacterium isolated from Antarctica.</title>
        <authorList>
            <person name="Dai W."/>
        </authorList>
    </citation>
    <scope>NUCLEOTIDE SEQUENCE [LARGE SCALE GENOMIC DNA]</scope>
    <source>
        <strain evidence="4 5">DW002</strain>
    </source>
</reference>
<dbReference type="InterPro" id="IPR023296">
    <property type="entry name" value="Glyco_hydro_beta-prop_sf"/>
</dbReference>
<accession>A0ABT5VMG4</accession>
<dbReference type="InterPro" id="IPR007184">
    <property type="entry name" value="Mannoside_phosphorylase"/>
</dbReference>
<keyword evidence="4" id="KW-0378">Hydrolase</keyword>
<dbReference type="SUPFAM" id="SSF75005">
    <property type="entry name" value="Arabinanase/levansucrase/invertase"/>
    <property type="match status" value="1"/>
</dbReference>
<dbReference type="RefSeq" id="WP_275107970.1">
    <property type="nucleotide sequence ID" value="NZ_JAKJSC010000001.1"/>
</dbReference>
<dbReference type="PANTHER" id="PTHR34106:SF4">
    <property type="entry name" value="BLL5143 PROTEIN"/>
    <property type="match status" value="1"/>
</dbReference>
<dbReference type="CDD" id="cd18613">
    <property type="entry name" value="GH130"/>
    <property type="match status" value="1"/>
</dbReference>
<evidence type="ECO:0000256" key="2">
    <source>
        <dbReference type="ARBA" id="ARBA00022679"/>
    </source>
</evidence>
<comment type="caution">
    <text evidence="4">The sequence shown here is derived from an EMBL/GenBank/DDBJ whole genome shotgun (WGS) entry which is preliminary data.</text>
</comment>
<sequence>MTNRILPITVKKQLLHFTPDDSRVVARFFTPGNLKRIESIFDRILILPNDEVKRILGITLKSFSKRHRNIKRIFKDNFDQISKSINLDIDYSLEQKLLIGSYFTMEYSIESAALFNPSIVIHPEQFESDSNRLKVILSFRAVGEGHISSIVFRRGILKNNGDLVVQKKSALVEKVDRIPNPSYHKSDFILKLKELDSFDALKKIMDNLLDEFSFQELKEAIELFRKIKKSKNKKISDKVENAIETLTWLANANYEIKFSPDLDISARVIFPVSNNEIKGLEDARFVFFKNGNGKGKHIYYATYTAYNGFTALPQLIQTTDFCHFKVSVLLGEGSKGKGMALFPRKVNDKFVTISRNDNENLYIMFSDNIKFWEKPILLKPPAFYWEFFQIGNCGSPIETDKGWLLLIHGVGPVRTYTISAILLDLNDPTKVIGLLKEPFLIPDENERNGYVPNVVYSCGAIAHSNQLIIPYAMADSRSGIASLELDDLFQKMTYY</sequence>
<comment type="similarity">
    <text evidence="3">Belongs to the glycosyl hydrolase 130 family.</text>
</comment>
<dbReference type="Pfam" id="PF04041">
    <property type="entry name" value="Glyco_hydro_130"/>
    <property type="match status" value="1"/>
</dbReference>
<dbReference type="EMBL" id="JAKJSC010000001">
    <property type="protein sequence ID" value="MDE5416630.1"/>
    <property type="molecule type" value="Genomic_DNA"/>
</dbReference>
<keyword evidence="5" id="KW-1185">Reference proteome</keyword>
<protein>
    <submittedName>
        <fullName evidence="4">Glycoside hydrolase family 130 protein</fullName>
    </submittedName>
</protein>
<organism evidence="4 5">
    <name type="scientific">Paralabilibaculum antarcticum</name>
    <dbReference type="NCBI Taxonomy" id="2912572"/>
    <lineage>
        <taxon>Bacteria</taxon>
        <taxon>Pseudomonadati</taxon>
        <taxon>Bacteroidota</taxon>
        <taxon>Bacteroidia</taxon>
        <taxon>Marinilabiliales</taxon>
        <taxon>Marinifilaceae</taxon>
        <taxon>Paralabilibaculum</taxon>
    </lineage>
</organism>
<name>A0ABT5VMG4_9BACT</name>
<evidence type="ECO:0000313" key="5">
    <source>
        <dbReference type="Proteomes" id="UP001528920"/>
    </source>
</evidence>
<dbReference type="PANTHER" id="PTHR34106">
    <property type="entry name" value="GLYCOSIDASE"/>
    <property type="match status" value="1"/>
</dbReference>
<keyword evidence="2" id="KW-0808">Transferase</keyword>
<dbReference type="Gene3D" id="2.115.10.20">
    <property type="entry name" value="Glycosyl hydrolase domain, family 43"/>
    <property type="match status" value="1"/>
</dbReference>
<dbReference type="GO" id="GO:0016787">
    <property type="term" value="F:hydrolase activity"/>
    <property type="evidence" value="ECO:0007669"/>
    <property type="project" value="UniProtKB-KW"/>
</dbReference>
<keyword evidence="1" id="KW-0328">Glycosyltransferase</keyword>
<proteinExistence type="inferred from homology"/>
<evidence type="ECO:0000313" key="4">
    <source>
        <dbReference type="EMBL" id="MDE5416630.1"/>
    </source>
</evidence>
<gene>
    <name evidence="4" type="ORF">L3049_01325</name>
</gene>
<evidence type="ECO:0000256" key="3">
    <source>
        <dbReference type="ARBA" id="ARBA00024356"/>
    </source>
</evidence>
<evidence type="ECO:0000256" key="1">
    <source>
        <dbReference type="ARBA" id="ARBA00022676"/>
    </source>
</evidence>
<dbReference type="Proteomes" id="UP001528920">
    <property type="component" value="Unassembled WGS sequence"/>
</dbReference>